<name>A0A485LPD1_9STRA</name>
<evidence type="ECO:0000256" key="1">
    <source>
        <dbReference type="SAM" id="MobiDB-lite"/>
    </source>
</evidence>
<accession>A0A485LPD1</accession>
<organism evidence="3 4">
    <name type="scientific">Aphanomyces stellatus</name>
    <dbReference type="NCBI Taxonomy" id="120398"/>
    <lineage>
        <taxon>Eukaryota</taxon>
        <taxon>Sar</taxon>
        <taxon>Stramenopiles</taxon>
        <taxon>Oomycota</taxon>
        <taxon>Saprolegniomycetes</taxon>
        <taxon>Saprolegniales</taxon>
        <taxon>Verrucalvaceae</taxon>
        <taxon>Aphanomyces</taxon>
    </lineage>
</organism>
<proteinExistence type="predicted"/>
<feature type="region of interest" description="Disordered" evidence="1">
    <location>
        <begin position="76"/>
        <end position="110"/>
    </location>
</feature>
<evidence type="ECO:0000313" key="4">
    <source>
        <dbReference type="Proteomes" id="UP000332933"/>
    </source>
</evidence>
<dbReference type="OrthoDB" id="65377at2759"/>
<dbReference type="EMBL" id="CAADRA010007354">
    <property type="protein sequence ID" value="VFU00588.1"/>
    <property type="molecule type" value="Genomic_DNA"/>
</dbReference>
<dbReference type="Proteomes" id="UP000332933">
    <property type="component" value="Unassembled WGS sequence"/>
</dbReference>
<dbReference type="AlphaFoldDB" id="A0A485LPD1"/>
<feature type="compositionally biased region" description="Polar residues" evidence="1">
    <location>
        <begin position="76"/>
        <end position="89"/>
    </location>
</feature>
<keyword evidence="4" id="KW-1185">Reference proteome</keyword>
<gene>
    <name evidence="3" type="primary">Aste57867_23945</name>
    <name evidence="2" type="ORF">As57867_023872</name>
    <name evidence="3" type="ORF">ASTE57867_23945</name>
</gene>
<protein>
    <submittedName>
        <fullName evidence="3">Aste57867_23945 protein</fullName>
    </submittedName>
</protein>
<feature type="compositionally biased region" description="Polar residues" evidence="1">
    <location>
        <begin position="96"/>
        <end position="109"/>
    </location>
</feature>
<reference evidence="2" key="2">
    <citation type="submission" date="2019-06" db="EMBL/GenBank/DDBJ databases">
        <title>Genomics analysis of Aphanomyces spp. identifies a new class of oomycete effector associated with host adaptation.</title>
        <authorList>
            <person name="Gaulin E."/>
        </authorList>
    </citation>
    <scope>NUCLEOTIDE SEQUENCE</scope>
    <source>
        <strain evidence="2">CBS 578.67</strain>
    </source>
</reference>
<dbReference type="EMBL" id="VJMH01007328">
    <property type="protein sequence ID" value="KAF0684024.1"/>
    <property type="molecule type" value="Genomic_DNA"/>
</dbReference>
<feature type="region of interest" description="Disordered" evidence="1">
    <location>
        <begin position="340"/>
        <end position="364"/>
    </location>
</feature>
<reference evidence="3 4" key="1">
    <citation type="submission" date="2019-03" db="EMBL/GenBank/DDBJ databases">
        <authorList>
            <person name="Gaulin E."/>
            <person name="Dumas B."/>
        </authorList>
    </citation>
    <scope>NUCLEOTIDE SEQUENCE [LARGE SCALE GENOMIC DNA]</scope>
    <source>
        <strain evidence="3">CBS 568.67</strain>
    </source>
</reference>
<feature type="region of interest" description="Disordered" evidence="1">
    <location>
        <begin position="9"/>
        <end position="40"/>
    </location>
</feature>
<evidence type="ECO:0000313" key="2">
    <source>
        <dbReference type="EMBL" id="KAF0684024.1"/>
    </source>
</evidence>
<sequence>MGLTLSCCLGAEDHGIPSPDTKSGRRSDRGVPSTPSMSDSLFYQSIGEHEFFDTPRSADSDSSFVESILAKHRTSTADFTPHSTASSSAFDDLLTPRTTTGPAYPSSTAMGAARQALPPTLAYCDDADDEGPTSTTSTTSSEASNGALTDDASPENNPGDTASSIADTESNNNDPCDEDAARLPPPMALQLKKAASDDNNNNDDEAAPPPPAGPFSVHVKRFFPIEDKFEFTVGIFDDELDVGRNFDIIRDRLQIAKFHDLLEAHAAKVGVTDCPALPYTKKQDRAGGRALMARYVDAIMQSAPLRDARITLKHFHVIEPGKKTSKRVPPPMLAMPSLQRHVSGGKKRVAASVSPAARTTPHMH</sequence>
<feature type="region of interest" description="Disordered" evidence="1">
    <location>
        <begin position="122"/>
        <end position="213"/>
    </location>
</feature>
<feature type="compositionally biased region" description="Polar residues" evidence="1">
    <location>
        <begin position="154"/>
        <end position="174"/>
    </location>
</feature>
<evidence type="ECO:0000313" key="3">
    <source>
        <dbReference type="EMBL" id="VFU00588.1"/>
    </source>
</evidence>